<keyword evidence="3" id="KW-0378">Hydrolase</keyword>
<organism evidence="6 7">
    <name type="scientific">Fodinibius roseus</name>
    <dbReference type="NCBI Taxonomy" id="1194090"/>
    <lineage>
        <taxon>Bacteria</taxon>
        <taxon>Pseudomonadati</taxon>
        <taxon>Balneolota</taxon>
        <taxon>Balneolia</taxon>
        <taxon>Balneolales</taxon>
        <taxon>Balneolaceae</taxon>
        <taxon>Fodinibius</taxon>
    </lineage>
</organism>
<dbReference type="Gene3D" id="3.40.630.10">
    <property type="entry name" value="Zn peptidases"/>
    <property type="match status" value="1"/>
</dbReference>
<dbReference type="RefSeq" id="WP_084088136.1">
    <property type="nucleotide sequence ID" value="NZ_FQUS01000007.1"/>
</dbReference>
<keyword evidence="4" id="KW-0862">Zinc</keyword>
<dbReference type="GO" id="GO:0046872">
    <property type="term" value="F:metal ion binding"/>
    <property type="evidence" value="ECO:0007669"/>
    <property type="project" value="UniProtKB-KW"/>
</dbReference>
<dbReference type="AlphaFoldDB" id="A0A1M5AM13"/>
<evidence type="ECO:0000313" key="7">
    <source>
        <dbReference type="Proteomes" id="UP000184041"/>
    </source>
</evidence>
<dbReference type="OrthoDB" id="1523003at2"/>
<evidence type="ECO:0000313" key="6">
    <source>
        <dbReference type="EMBL" id="SHF31318.1"/>
    </source>
</evidence>
<proteinExistence type="predicted"/>
<accession>A0A1M5AM13</accession>
<dbReference type="PANTHER" id="PTHR15162">
    <property type="entry name" value="ASPARTOACYLASE"/>
    <property type="match status" value="1"/>
</dbReference>
<dbReference type="GO" id="GO:0016788">
    <property type="term" value="F:hydrolase activity, acting on ester bonds"/>
    <property type="evidence" value="ECO:0007669"/>
    <property type="project" value="InterPro"/>
</dbReference>
<evidence type="ECO:0000259" key="5">
    <source>
        <dbReference type="Pfam" id="PF24827"/>
    </source>
</evidence>
<dbReference type="Proteomes" id="UP000184041">
    <property type="component" value="Unassembled WGS sequence"/>
</dbReference>
<evidence type="ECO:0000256" key="2">
    <source>
        <dbReference type="ARBA" id="ARBA00022723"/>
    </source>
</evidence>
<dbReference type="EMBL" id="FQUS01000007">
    <property type="protein sequence ID" value="SHF31318.1"/>
    <property type="molecule type" value="Genomic_DNA"/>
</dbReference>
<evidence type="ECO:0000256" key="1">
    <source>
        <dbReference type="ARBA" id="ARBA00001947"/>
    </source>
</evidence>
<keyword evidence="7" id="KW-1185">Reference proteome</keyword>
<dbReference type="InterPro" id="IPR055438">
    <property type="entry name" value="AstE_AspA_cat"/>
</dbReference>
<dbReference type="STRING" id="1194090.SAMN05443144_107116"/>
<evidence type="ECO:0000256" key="4">
    <source>
        <dbReference type="ARBA" id="ARBA00022833"/>
    </source>
</evidence>
<name>A0A1M5AM13_9BACT</name>
<dbReference type="PANTHER" id="PTHR15162:SF7">
    <property type="entry name" value="SUCCINYLGLUTAMATE DESUCCINYLASE"/>
    <property type="match status" value="1"/>
</dbReference>
<dbReference type="InterPro" id="IPR050178">
    <property type="entry name" value="AspA/AstE_fam"/>
</dbReference>
<gene>
    <name evidence="6" type="ORF">SAMN05443144_107116</name>
</gene>
<keyword evidence="2" id="KW-0479">Metal-binding</keyword>
<protein>
    <submittedName>
        <fullName evidence="6">Succinylglutamate desuccinylase</fullName>
    </submittedName>
</protein>
<reference evidence="6 7" key="1">
    <citation type="submission" date="2016-11" db="EMBL/GenBank/DDBJ databases">
        <authorList>
            <person name="Jaros S."/>
            <person name="Januszkiewicz K."/>
            <person name="Wedrychowicz H."/>
        </authorList>
    </citation>
    <scope>NUCLEOTIDE SEQUENCE [LARGE SCALE GENOMIC DNA]</scope>
    <source>
        <strain evidence="6 7">DSM 21986</strain>
    </source>
</reference>
<dbReference type="GO" id="GO:0005829">
    <property type="term" value="C:cytosol"/>
    <property type="evidence" value="ECO:0007669"/>
    <property type="project" value="TreeGrafter"/>
</dbReference>
<sequence>MNPMITEHKTDVASNRTIGSLKGQQEGPLVVLLTGMHGNEYIGVQAVEEVLGILKETDGLARGEVLAIRANLTALKHKVRYIDEDMNRIWFPSIIKKIRSTPEESLSSTERVEVKGLLRILDQVEIQHDSSATIMVDIHTFSAEGSMFTLPDQDPGQIDLLSEIYAPMVLGIGRSLHGTALKYYQKRGLFSFGLEGGQHENSMTKQNIIASVMLLLRAVGCIDSGEYRPDMMEDFQKHLKSQTHHLPVRTELVYQHLIEEGDQFKMRPGYKNFQPVKEGQWLASDRNGRIVAQCDGYVLMPLYQRQGREGFFIIKEQDDMQSS</sequence>
<dbReference type="Pfam" id="PF24827">
    <property type="entry name" value="AstE_AspA_cat"/>
    <property type="match status" value="1"/>
</dbReference>
<feature type="domain" description="Succinylglutamate desuccinylase/Aspartoacylase catalytic" evidence="5">
    <location>
        <begin position="27"/>
        <end position="202"/>
    </location>
</feature>
<dbReference type="SUPFAM" id="SSF53187">
    <property type="entry name" value="Zn-dependent exopeptidases"/>
    <property type="match status" value="1"/>
</dbReference>
<evidence type="ECO:0000256" key="3">
    <source>
        <dbReference type="ARBA" id="ARBA00022801"/>
    </source>
</evidence>
<comment type="cofactor">
    <cofactor evidence="1">
        <name>Zn(2+)</name>
        <dbReference type="ChEBI" id="CHEBI:29105"/>
    </cofactor>
</comment>